<dbReference type="EMBL" id="QRUP01000002">
    <property type="protein sequence ID" value="RGR76278.1"/>
    <property type="molecule type" value="Genomic_DNA"/>
</dbReference>
<dbReference type="PROSITE" id="PS50198">
    <property type="entry name" value="PPIC_PPIASE_2"/>
    <property type="match status" value="1"/>
</dbReference>
<dbReference type="Proteomes" id="UP000284178">
    <property type="component" value="Unassembled WGS sequence"/>
</dbReference>
<dbReference type="PANTHER" id="PTHR47245">
    <property type="entry name" value="PEPTIDYLPROLYL ISOMERASE"/>
    <property type="match status" value="1"/>
</dbReference>
<keyword evidence="6" id="KW-1185">Reference proteome</keyword>
<evidence type="ECO:0000313" key="5">
    <source>
        <dbReference type="EMBL" id="RGR76278.1"/>
    </source>
</evidence>
<sequence length="365" mass="40788">MLQTLKKYWFVCLVGVLLIGASIYFAYDQNKGKLPGKSVGGEDVVFSIGDEDITAGEFYDTLFNEMGVAGVYQFMEKAVVDPSIETTEEMKTQAQSYADSITAQYQSTYGDQYKEMLLTALNGVGYSKLSDLTDYFIHIQKTQQMIKDYINAHADEYIPAYVEAKKPRIVSHILIKMDDPANPTEEETNRVNAVKDALASGRDFGEVAQELSEDSGSAVQNGSIGYMDADSQLVSPFLETALAMNEGEVSEWIQTTYGWHIIKCDVSATETLKGYDEFYDALATYYPNLQPKVVWEKAQEMNLDFKGNDELQNKLLIYMGLNEKDEPETQPETTENTENPEGQSEDQNNAEDQNGENNGEQGGNE</sequence>
<dbReference type="Pfam" id="PF00639">
    <property type="entry name" value="Rotamase"/>
    <property type="match status" value="1"/>
</dbReference>
<keyword evidence="1" id="KW-0697">Rotamase</keyword>
<keyword evidence="3" id="KW-0472">Membrane</keyword>
<dbReference type="InterPro" id="IPR000297">
    <property type="entry name" value="PPIase_PpiC"/>
</dbReference>
<dbReference type="GO" id="GO:0003755">
    <property type="term" value="F:peptidyl-prolyl cis-trans isomerase activity"/>
    <property type="evidence" value="ECO:0007669"/>
    <property type="project" value="UniProtKB-KW"/>
</dbReference>
<feature type="region of interest" description="Disordered" evidence="2">
    <location>
        <begin position="322"/>
        <end position="365"/>
    </location>
</feature>
<proteinExistence type="predicted"/>
<dbReference type="Gene3D" id="3.10.50.40">
    <property type="match status" value="1"/>
</dbReference>
<dbReference type="SUPFAM" id="SSF54534">
    <property type="entry name" value="FKBP-like"/>
    <property type="match status" value="1"/>
</dbReference>
<keyword evidence="3" id="KW-1133">Transmembrane helix</keyword>
<organism evidence="5 6">
    <name type="scientific">Holdemania filiformis</name>
    <dbReference type="NCBI Taxonomy" id="61171"/>
    <lineage>
        <taxon>Bacteria</taxon>
        <taxon>Bacillati</taxon>
        <taxon>Bacillota</taxon>
        <taxon>Erysipelotrichia</taxon>
        <taxon>Erysipelotrichales</taxon>
        <taxon>Erysipelotrichaceae</taxon>
        <taxon>Holdemania</taxon>
    </lineage>
</organism>
<dbReference type="GeneID" id="83014315"/>
<dbReference type="RefSeq" id="WP_117893336.1">
    <property type="nucleotide sequence ID" value="NZ_CABJCV010000002.1"/>
</dbReference>
<protein>
    <submittedName>
        <fullName evidence="5">Peptidylprolyl isomerase</fullName>
    </submittedName>
</protein>
<dbReference type="PANTHER" id="PTHR47245:SF2">
    <property type="entry name" value="PEPTIDYL-PROLYL CIS-TRANS ISOMERASE HP_0175-RELATED"/>
    <property type="match status" value="1"/>
</dbReference>
<dbReference type="InterPro" id="IPR050245">
    <property type="entry name" value="PrsA_foldase"/>
</dbReference>
<evidence type="ECO:0000256" key="1">
    <source>
        <dbReference type="PROSITE-ProRule" id="PRU00278"/>
    </source>
</evidence>
<dbReference type="InterPro" id="IPR046357">
    <property type="entry name" value="PPIase_dom_sf"/>
</dbReference>
<keyword evidence="3" id="KW-0812">Transmembrane</keyword>
<feature type="transmembrane region" description="Helical" evidence="3">
    <location>
        <begin position="7"/>
        <end position="27"/>
    </location>
</feature>
<keyword evidence="1 5" id="KW-0413">Isomerase</keyword>
<comment type="caution">
    <text evidence="5">The sequence shown here is derived from an EMBL/GenBank/DDBJ whole genome shotgun (WGS) entry which is preliminary data.</text>
</comment>
<name>A0A412G5K6_9FIRM</name>
<accession>A0A412G5K6</accession>
<evidence type="ECO:0000313" key="6">
    <source>
        <dbReference type="Proteomes" id="UP000284178"/>
    </source>
</evidence>
<evidence type="ECO:0000256" key="2">
    <source>
        <dbReference type="SAM" id="MobiDB-lite"/>
    </source>
</evidence>
<evidence type="ECO:0000259" key="4">
    <source>
        <dbReference type="PROSITE" id="PS50198"/>
    </source>
</evidence>
<feature type="compositionally biased region" description="Low complexity" evidence="2">
    <location>
        <begin position="330"/>
        <end position="359"/>
    </location>
</feature>
<dbReference type="AlphaFoldDB" id="A0A412G5K6"/>
<gene>
    <name evidence="5" type="ORF">DWY25_02685</name>
</gene>
<feature type="domain" description="PpiC" evidence="4">
    <location>
        <begin position="165"/>
        <end position="266"/>
    </location>
</feature>
<evidence type="ECO:0000256" key="3">
    <source>
        <dbReference type="SAM" id="Phobius"/>
    </source>
</evidence>
<reference evidence="5 6" key="1">
    <citation type="submission" date="2018-08" db="EMBL/GenBank/DDBJ databases">
        <title>A genome reference for cultivated species of the human gut microbiota.</title>
        <authorList>
            <person name="Zou Y."/>
            <person name="Xue W."/>
            <person name="Luo G."/>
        </authorList>
    </citation>
    <scope>NUCLEOTIDE SEQUENCE [LARGE SCALE GENOMIC DNA]</scope>
    <source>
        <strain evidence="5 6">AF24-29</strain>
    </source>
</reference>